<feature type="region of interest" description="Disordered" evidence="1">
    <location>
        <begin position="181"/>
        <end position="205"/>
    </location>
</feature>
<evidence type="ECO:0000313" key="3">
    <source>
        <dbReference type="EMBL" id="TCP63397.1"/>
    </source>
</evidence>
<dbReference type="Gene3D" id="3.30.910.20">
    <property type="entry name" value="Skp domain"/>
    <property type="match status" value="1"/>
</dbReference>
<protein>
    <submittedName>
        <fullName evidence="3">Periplasmic chaperone for outer membrane proteins Skp</fullName>
    </submittedName>
</protein>
<proteinExistence type="predicted"/>
<name>A0A4R2RMA1_9RHOB</name>
<dbReference type="EMBL" id="SLXU01000001">
    <property type="protein sequence ID" value="TCP63397.1"/>
    <property type="molecule type" value="Genomic_DNA"/>
</dbReference>
<feature type="chain" id="PRO_5020385925" evidence="2">
    <location>
        <begin position="24"/>
        <end position="205"/>
    </location>
</feature>
<keyword evidence="4" id="KW-1185">Reference proteome</keyword>
<dbReference type="Proteomes" id="UP000295050">
    <property type="component" value="Unassembled WGS sequence"/>
</dbReference>
<evidence type="ECO:0000313" key="4">
    <source>
        <dbReference type="Proteomes" id="UP000295050"/>
    </source>
</evidence>
<keyword evidence="2" id="KW-0732">Signal</keyword>
<organism evidence="3 4">
    <name type="scientific">Rhodovulum bhavnagarense</name>
    <dbReference type="NCBI Taxonomy" id="992286"/>
    <lineage>
        <taxon>Bacteria</taxon>
        <taxon>Pseudomonadati</taxon>
        <taxon>Pseudomonadota</taxon>
        <taxon>Alphaproteobacteria</taxon>
        <taxon>Rhodobacterales</taxon>
        <taxon>Paracoccaceae</taxon>
        <taxon>Rhodovulum</taxon>
    </lineage>
</organism>
<dbReference type="Pfam" id="PF03938">
    <property type="entry name" value="OmpH"/>
    <property type="match status" value="1"/>
</dbReference>
<accession>A0A4R2RMA1</accession>
<evidence type="ECO:0000256" key="2">
    <source>
        <dbReference type="SAM" id="SignalP"/>
    </source>
</evidence>
<feature type="signal peptide" evidence="2">
    <location>
        <begin position="1"/>
        <end position="23"/>
    </location>
</feature>
<gene>
    <name evidence="3" type="ORF">EV663_101666</name>
</gene>
<comment type="caution">
    <text evidence="3">The sequence shown here is derived from an EMBL/GenBank/DDBJ whole genome shotgun (WGS) entry which is preliminary data.</text>
</comment>
<dbReference type="SMART" id="SM00935">
    <property type="entry name" value="OmpH"/>
    <property type="match status" value="1"/>
</dbReference>
<dbReference type="OrthoDB" id="7868372at2"/>
<dbReference type="InterPro" id="IPR024930">
    <property type="entry name" value="Skp_dom_sf"/>
</dbReference>
<dbReference type="AlphaFoldDB" id="A0A4R2RMA1"/>
<reference evidence="3 4" key="1">
    <citation type="submission" date="2019-03" db="EMBL/GenBank/DDBJ databases">
        <title>Genomic Encyclopedia of Type Strains, Phase IV (KMG-IV): sequencing the most valuable type-strain genomes for metagenomic binning, comparative biology and taxonomic classification.</title>
        <authorList>
            <person name="Goeker M."/>
        </authorList>
    </citation>
    <scope>NUCLEOTIDE SEQUENCE [LARGE SCALE GENOMIC DNA]</scope>
    <source>
        <strain evidence="3 4">DSM 24766</strain>
    </source>
</reference>
<evidence type="ECO:0000256" key="1">
    <source>
        <dbReference type="SAM" id="MobiDB-lite"/>
    </source>
</evidence>
<dbReference type="SUPFAM" id="SSF111384">
    <property type="entry name" value="OmpH-like"/>
    <property type="match status" value="1"/>
</dbReference>
<dbReference type="RefSeq" id="WP_132950317.1">
    <property type="nucleotide sequence ID" value="NZ_SLXU01000001.1"/>
</dbReference>
<sequence length="205" mass="22370">MRRAALFACLVWAGLSHGTSAIAQEARPPLRSPFVILDEARLFSDSRFGQELLDRIEAETAALVAENRKIENELSVEERDLTAQRPQLAPDEFRKLAEAFDDKVVAIRRAQDTKTRVLAQKRESAQQDFYREALPLIAELVAERGAVAVLDRSAVLLSADQIDITEAAIALVDARLAKDLATDDETGDGEGPRGDAVPPAPADTP</sequence>
<dbReference type="InterPro" id="IPR005632">
    <property type="entry name" value="Chaperone_Skp"/>
</dbReference>
<dbReference type="GO" id="GO:0051082">
    <property type="term" value="F:unfolded protein binding"/>
    <property type="evidence" value="ECO:0007669"/>
    <property type="project" value="InterPro"/>
</dbReference>